<evidence type="ECO:0000256" key="3">
    <source>
        <dbReference type="ARBA" id="ARBA00022840"/>
    </source>
</evidence>
<dbReference type="InterPro" id="IPR004344">
    <property type="entry name" value="TTL/TTLL_fam"/>
</dbReference>
<accession>A0A507CG53</accession>
<dbReference type="RefSeq" id="XP_031027884.1">
    <property type="nucleotide sequence ID" value="XM_031166117.1"/>
</dbReference>
<dbReference type="Proteomes" id="UP000319731">
    <property type="component" value="Unassembled WGS sequence"/>
</dbReference>
<dbReference type="PANTHER" id="PTHR12241">
    <property type="entry name" value="TUBULIN POLYGLUTAMYLASE"/>
    <property type="match status" value="1"/>
</dbReference>
<dbReference type="OrthoDB" id="202825at2759"/>
<dbReference type="GO" id="GO:0070740">
    <property type="term" value="F:tubulin-glutamic acid ligase activity"/>
    <property type="evidence" value="ECO:0007669"/>
    <property type="project" value="TreeGrafter"/>
</dbReference>
<protein>
    <recommendedName>
        <fullName evidence="6">Tubulin-tyrosine ligase</fullName>
    </recommendedName>
</protein>
<dbReference type="GeneID" id="42001414"/>
<evidence type="ECO:0000313" key="5">
    <source>
        <dbReference type="Proteomes" id="UP000319731"/>
    </source>
</evidence>
<dbReference type="GO" id="GO:0005524">
    <property type="term" value="F:ATP binding"/>
    <property type="evidence" value="ECO:0007669"/>
    <property type="project" value="UniProtKB-KW"/>
</dbReference>
<sequence length="502" mass="55767">MSRRICDTSLTKYDIVKDVLKSRNYVQCKPGAVDANWTLQWIDTNVSVERILDMTVGQKINHFPGMESICRKSRLARNLARMHRLFPDDYSFTPRTYRVPSDLASLTLAIKSNTTKTFIAKPDAGCQGKGIQLFSDEEGFKLAMERASSFVSANISLDVPVPRGPILPSEVVVQEYIAKPCLLDGHKFDLRVYALVLSVNPLLIYVHKDGLARLAAKKYVQPSKENFSHVTMHLTNYAVNKDDPTFVAASKDELEGGKRSMSSVLDWIREQDTDASRDVWSQIKSVIVKTIVIAQPALEKTIAACRQRMETSTKQHSSSPCFEILGFDIMLDSKLKPWVLEVNHSPSFTCDSELDTRVKSAVIGDTLDLLDVPLLRHDSGTDLSASSPSASGWEVAYPSHDKGVYDTFISAASSILGSDTELTKSRKAFREAKEIERVEQETKAALIRERAKLLRASCTLGVAPARLVPLAPVVIVREPPVRQARVAMKMASIDLGDAFKFC</sequence>
<dbReference type="EMBL" id="QEAO01000001">
    <property type="protein sequence ID" value="TPX38169.1"/>
    <property type="molecule type" value="Genomic_DNA"/>
</dbReference>
<dbReference type="GO" id="GO:0015631">
    <property type="term" value="F:tubulin binding"/>
    <property type="evidence" value="ECO:0007669"/>
    <property type="project" value="TreeGrafter"/>
</dbReference>
<evidence type="ECO:0000256" key="2">
    <source>
        <dbReference type="ARBA" id="ARBA00022741"/>
    </source>
</evidence>
<organism evidence="4 5">
    <name type="scientific">Synchytrium microbalum</name>
    <dbReference type="NCBI Taxonomy" id="1806994"/>
    <lineage>
        <taxon>Eukaryota</taxon>
        <taxon>Fungi</taxon>
        <taxon>Fungi incertae sedis</taxon>
        <taxon>Chytridiomycota</taxon>
        <taxon>Chytridiomycota incertae sedis</taxon>
        <taxon>Chytridiomycetes</taxon>
        <taxon>Synchytriales</taxon>
        <taxon>Synchytriaceae</taxon>
        <taxon>Synchytrium</taxon>
    </lineage>
</organism>
<keyword evidence="2" id="KW-0547">Nucleotide-binding</keyword>
<dbReference type="PROSITE" id="PS51221">
    <property type="entry name" value="TTL"/>
    <property type="match status" value="1"/>
</dbReference>
<proteinExistence type="predicted"/>
<dbReference type="SUPFAM" id="SSF56059">
    <property type="entry name" value="Glutathione synthetase ATP-binding domain-like"/>
    <property type="match status" value="1"/>
</dbReference>
<evidence type="ECO:0000256" key="1">
    <source>
        <dbReference type="ARBA" id="ARBA00022598"/>
    </source>
</evidence>
<dbReference type="PANTHER" id="PTHR12241:SF147">
    <property type="entry name" value="TUBULIN POLYGLUTAMYLASE TTLL7"/>
    <property type="match status" value="1"/>
</dbReference>
<keyword evidence="1" id="KW-0436">Ligase</keyword>
<dbReference type="GO" id="GO:0036064">
    <property type="term" value="C:ciliary basal body"/>
    <property type="evidence" value="ECO:0007669"/>
    <property type="project" value="TreeGrafter"/>
</dbReference>
<keyword evidence="3" id="KW-0067">ATP-binding</keyword>
<keyword evidence="5" id="KW-1185">Reference proteome</keyword>
<dbReference type="Pfam" id="PF03133">
    <property type="entry name" value="TTL"/>
    <property type="match status" value="1"/>
</dbReference>
<dbReference type="Gene3D" id="3.30.470.20">
    <property type="entry name" value="ATP-grasp fold, B domain"/>
    <property type="match status" value="1"/>
</dbReference>
<dbReference type="GO" id="GO:0000226">
    <property type="term" value="P:microtubule cytoskeleton organization"/>
    <property type="evidence" value="ECO:0007669"/>
    <property type="project" value="TreeGrafter"/>
</dbReference>
<dbReference type="AlphaFoldDB" id="A0A507CG53"/>
<evidence type="ECO:0008006" key="6">
    <source>
        <dbReference type="Google" id="ProtNLM"/>
    </source>
</evidence>
<gene>
    <name evidence="4" type="ORF">SmJEL517_g00187</name>
</gene>
<name>A0A507CG53_9FUNG</name>
<comment type="caution">
    <text evidence="4">The sequence shown here is derived from an EMBL/GenBank/DDBJ whole genome shotgun (WGS) entry which is preliminary data.</text>
</comment>
<evidence type="ECO:0000313" key="4">
    <source>
        <dbReference type="EMBL" id="TPX38169.1"/>
    </source>
</evidence>
<reference evidence="4 5" key="1">
    <citation type="journal article" date="2019" name="Sci. Rep.">
        <title>Comparative genomics of chytrid fungi reveal insights into the obligate biotrophic and pathogenic lifestyle of Synchytrium endobioticum.</title>
        <authorList>
            <person name="van de Vossenberg B.T.L.H."/>
            <person name="Warris S."/>
            <person name="Nguyen H.D.T."/>
            <person name="van Gent-Pelzer M.P.E."/>
            <person name="Joly D.L."/>
            <person name="van de Geest H.C."/>
            <person name="Bonants P.J.M."/>
            <person name="Smith D.S."/>
            <person name="Levesque C.A."/>
            <person name="van der Lee T.A.J."/>
        </authorList>
    </citation>
    <scope>NUCLEOTIDE SEQUENCE [LARGE SCALE GENOMIC DNA]</scope>
    <source>
        <strain evidence="4 5">JEL517</strain>
    </source>
</reference>